<proteinExistence type="predicted"/>
<protein>
    <submittedName>
        <fullName evidence="1">COG complex component</fullName>
    </submittedName>
</protein>
<keyword evidence="2" id="KW-1185">Reference proteome</keyword>
<dbReference type="EMBL" id="JAGFNK010000125">
    <property type="protein sequence ID" value="KAI9507427.1"/>
    <property type="molecule type" value="Genomic_DNA"/>
</dbReference>
<organism evidence="1 2">
    <name type="scientific">Russula earlei</name>
    <dbReference type="NCBI Taxonomy" id="71964"/>
    <lineage>
        <taxon>Eukaryota</taxon>
        <taxon>Fungi</taxon>
        <taxon>Dikarya</taxon>
        <taxon>Basidiomycota</taxon>
        <taxon>Agaricomycotina</taxon>
        <taxon>Agaricomycetes</taxon>
        <taxon>Russulales</taxon>
        <taxon>Russulaceae</taxon>
        <taxon>Russula</taxon>
    </lineage>
</organism>
<gene>
    <name evidence="1" type="ORF">F5148DRAFT_1015043</name>
</gene>
<dbReference type="Proteomes" id="UP001207468">
    <property type="component" value="Unassembled WGS sequence"/>
</dbReference>
<reference evidence="1" key="1">
    <citation type="submission" date="2021-03" db="EMBL/GenBank/DDBJ databases">
        <title>Evolutionary priming and transition to the ectomycorrhizal habit in an iconic lineage of mushroom-forming fungi: is preadaptation a requirement?</title>
        <authorList>
            <consortium name="DOE Joint Genome Institute"/>
            <person name="Looney B.P."/>
            <person name="Miyauchi S."/>
            <person name="Morin E."/>
            <person name="Drula E."/>
            <person name="Courty P.E."/>
            <person name="Chicoki N."/>
            <person name="Fauchery L."/>
            <person name="Kohler A."/>
            <person name="Kuo A."/>
            <person name="LaButti K."/>
            <person name="Pangilinan J."/>
            <person name="Lipzen A."/>
            <person name="Riley R."/>
            <person name="Andreopoulos W."/>
            <person name="He G."/>
            <person name="Johnson J."/>
            <person name="Barry K.W."/>
            <person name="Grigoriev I.V."/>
            <person name="Nagy L."/>
            <person name="Hibbett D."/>
            <person name="Henrissat B."/>
            <person name="Matheny P.B."/>
            <person name="Labbe J."/>
            <person name="Martin A.F."/>
        </authorList>
    </citation>
    <scope>NUCLEOTIDE SEQUENCE</scope>
    <source>
        <strain evidence="1">BPL698</strain>
    </source>
</reference>
<sequence>MDLHSPIATSVTSRDPFELERLADELVAREDSLDAPAHDLPLYSPLAHDNPFLTATTFNAEDFLLSRVHTSLPDLRGELRDYLSVLKEELVQLINDDYEAFISLSTDLRGEGARLERLRWPLGDLKSQILESRQELALVQDAIQSKLNNRSSLRDEKAYLHLLLKISESVTRLESLLLITSPDGPSSPEIKNRPLKPLGILNEDTDDRPRGNRAKHLVRVATEYTQLLYHVSKAQADTRSAFVDEMQGRINRIQSTLSSDLDHLFSETVSTLGTSKLTETDKAKRMADLTECLRTYDALQLWRDAEDVLRRDILREFVKKTIFPGALQVPLSPFLPQTPFSIREDRRVPDAVQTPHVPFTAFASQTSPFNAAPRLDERENPLAVLYNSILAFVERDLKHIMDVAERISARVGLDAGCADDAKGFEVLANVIWAEIARALMDELGSALFATGRPDEFRKNHETTQSFIRSLQYIAHSPRAIRAMITHPIFLTFERRWQLPVYFQLRWKEIVTRLEDILSTSKLEPESSSRRAEISPFTLSSSAAVWSAITTCWDGNVYVPQLAHRFWKLTLQILSRYRTWIQNSLPHFPLDYGKSLPSANEKLPTPGETPKIASRSSTPIPQAEGSSSETTAMEGTLLRQCAAVIADVKLLESQMWVLWRDEISSIHASLSVEEEAVSENVRADGTYFTVDALRAALQNLTNLVPSLSSQVTSILIRRASEALQPVRSMPLQFRAMSNKRPPSEPSFFVPEVMRPVRAFFGLESGIGPGASSKEELMKPCAEEVFEAVVQKYIFYMTAMRKKEESLRKLKKGKKPTFSLFGGAPKEDDGRDEERIRQQMVLDVEAFGKDAETLGVDVQGSANFRSLHELAIAPLNDGELGKSV</sequence>
<evidence type="ECO:0000313" key="2">
    <source>
        <dbReference type="Proteomes" id="UP001207468"/>
    </source>
</evidence>
<comment type="caution">
    <text evidence="1">The sequence shown here is derived from an EMBL/GenBank/DDBJ whole genome shotgun (WGS) entry which is preliminary data.</text>
</comment>
<name>A0ACC0U7E8_9AGAM</name>
<evidence type="ECO:0000313" key="1">
    <source>
        <dbReference type="EMBL" id="KAI9507427.1"/>
    </source>
</evidence>
<accession>A0ACC0U7E8</accession>